<dbReference type="InterPro" id="IPR043128">
    <property type="entry name" value="Rev_trsase/Diguanyl_cyclase"/>
</dbReference>
<reference evidence="1" key="1">
    <citation type="submission" date="2020-08" db="EMBL/GenBank/DDBJ databases">
        <title>Multicomponent nature underlies the extraordinary mechanical properties of spider dragline silk.</title>
        <authorList>
            <person name="Kono N."/>
            <person name="Nakamura H."/>
            <person name="Mori M."/>
            <person name="Yoshida Y."/>
            <person name="Ohtoshi R."/>
            <person name="Malay A.D."/>
            <person name="Moran D.A.P."/>
            <person name="Tomita M."/>
            <person name="Numata K."/>
            <person name="Arakawa K."/>
        </authorList>
    </citation>
    <scope>NUCLEOTIDE SEQUENCE</scope>
</reference>
<comment type="caution">
    <text evidence="1">The sequence shown here is derived from an EMBL/GenBank/DDBJ whole genome shotgun (WGS) entry which is preliminary data.</text>
</comment>
<dbReference type="GO" id="GO:0071897">
    <property type="term" value="P:DNA biosynthetic process"/>
    <property type="evidence" value="ECO:0007669"/>
    <property type="project" value="UniProtKB-ARBA"/>
</dbReference>
<sequence length="141" mass="16352">MPFDLSGVAPNLQKAIEIILKPVLRRYVSVYSEDVIILSPSFTHHVKHLREVFKLLHEAADFNVEWEHRPGTQNVVVDLLSRKPVESIADSKISCVRSLVSREQLIQEQRNDPKSGHIYRYLENLEDIAQRGNLRELIPRF</sequence>
<evidence type="ECO:0000313" key="2">
    <source>
        <dbReference type="Proteomes" id="UP000887159"/>
    </source>
</evidence>
<dbReference type="InterPro" id="IPR043502">
    <property type="entry name" value="DNA/RNA_pol_sf"/>
</dbReference>
<evidence type="ECO:0000313" key="1">
    <source>
        <dbReference type="EMBL" id="GFY29840.1"/>
    </source>
</evidence>
<dbReference type="AlphaFoldDB" id="A0A8X6W7R8"/>
<dbReference type="SUPFAM" id="SSF56672">
    <property type="entry name" value="DNA/RNA polymerases"/>
    <property type="match status" value="1"/>
</dbReference>
<dbReference type="EMBL" id="BMAU01021390">
    <property type="protein sequence ID" value="GFY29840.1"/>
    <property type="molecule type" value="Genomic_DNA"/>
</dbReference>
<dbReference type="Proteomes" id="UP000887159">
    <property type="component" value="Unassembled WGS sequence"/>
</dbReference>
<protein>
    <recommendedName>
        <fullName evidence="3">Reverse transcriptase domain-containing protein</fullName>
    </recommendedName>
</protein>
<gene>
    <name evidence="1" type="ORF">TNCV_4071531</name>
</gene>
<keyword evidence="2" id="KW-1185">Reference proteome</keyword>
<name>A0A8X6W7R8_TRICX</name>
<evidence type="ECO:0008006" key="3">
    <source>
        <dbReference type="Google" id="ProtNLM"/>
    </source>
</evidence>
<dbReference type="Gene3D" id="3.30.70.270">
    <property type="match status" value="1"/>
</dbReference>
<organism evidence="1 2">
    <name type="scientific">Trichonephila clavipes</name>
    <name type="common">Golden silk orbweaver</name>
    <name type="synonym">Nephila clavipes</name>
    <dbReference type="NCBI Taxonomy" id="2585209"/>
    <lineage>
        <taxon>Eukaryota</taxon>
        <taxon>Metazoa</taxon>
        <taxon>Ecdysozoa</taxon>
        <taxon>Arthropoda</taxon>
        <taxon>Chelicerata</taxon>
        <taxon>Arachnida</taxon>
        <taxon>Araneae</taxon>
        <taxon>Araneomorphae</taxon>
        <taxon>Entelegynae</taxon>
        <taxon>Araneoidea</taxon>
        <taxon>Nephilidae</taxon>
        <taxon>Trichonephila</taxon>
    </lineage>
</organism>
<proteinExistence type="predicted"/>
<accession>A0A8X6W7R8</accession>